<organism evidence="1">
    <name type="scientific">Siphoviridae sp. ctGa111</name>
    <dbReference type="NCBI Taxonomy" id="2825413"/>
    <lineage>
        <taxon>Viruses</taxon>
        <taxon>Duplodnaviria</taxon>
        <taxon>Heunggongvirae</taxon>
        <taxon>Uroviricota</taxon>
        <taxon>Caudoviricetes</taxon>
    </lineage>
</organism>
<dbReference type="EMBL" id="BK016245">
    <property type="protein sequence ID" value="DAG04789.1"/>
    <property type="molecule type" value="Genomic_DNA"/>
</dbReference>
<proteinExistence type="predicted"/>
<reference evidence="1" key="1">
    <citation type="journal article" date="2021" name="Proc. Natl. Acad. Sci. U.S.A.">
        <title>A Catalog of Tens of Thousands of Viruses from Human Metagenomes Reveals Hidden Associations with Chronic Diseases.</title>
        <authorList>
            <person name="Tisza M.J."/>
            <person name="Buck C.B."/>
        </authorList>
    </citation>
    <scope>NUCLEOTIDE SEQUENCE</scope>
    <source>
        <strain evidence="1">CtGa111</strain>
    </source>
</reference>
<evidence type="ECO:0000313" key="1">
    <source>
        <dbReference type="EMBL" id="DAG04789.1"/>
    </source>
</evidence>
<protein>
    <submittedName>
        <fullName evidence="1">Uncharacterized protein</fullName>
    </submittedName>
</protein>
<accession>A0A8S5VDJ0</accession>
<name>A0A8S5VDJ0_9CAUD</name>
<sequence>MLHNLRATDVSTIEILLTHRSSPHLLSSFLCWS</sequence>